<accession>A0ABR1RTI5</accession>
<evidence type="ECO:0000313" key="5">
    <source>
        <dbReference type="Proteomes" id="UP001444661"/>
    </source>
</evidence>
<dbReference type="Pfam" id="PF00956">
    <property type="entry name" value="NAP"/>
    <property type="match status" value="1"/>
</dbReference>
<feature type="compositionally biased region" description="Acidic residues" evidence="3">
    <location>
        <begin position="296"/>
        <end position="321"/>
    </location>
</feature>
<dbReference type="SUPFAM" id="SSF143113">
    <property type="entry name" value="NAP-like"/>
    <property type="match status" value="1"/>
</dbReference>
<feature type="region of interest" description="Disordered" evidence="3">
    <location>
        <begin position="220"/>
        <end position="270"/>
    </location>
</feature>
<evidence type="ECO:0000313" key="4">
    <source>
        <dbReference type="EMBL" id="KAK8017553.1"/>
    </source>
</evidence>
<proteinExistence type="inferred from homology"/>
<comment type="similarity">
    <text evidence="1 2">Belongs to the nucleosome assembly protein (NAP) family.</text>
</comment>
<evidence type="ECO:0000256" key="3">
    <source>
        <dbReference type="SAM" id="MobiDB-lite"/>
    </source>
</evidence>
<dbReference type="InterPro" id="IPR002164">
    <property type="entry name" value="NAP_family"/>
</dbReference>
<dbReference type="PANTHER" id="PTHR11875">
    <property type="entry name" value="TESTIS-SPECIFIC Y-ENCODED PROTEIN"/>
    <property type="match status" value="1"/>
</dbReference>
<dbReference type="EMBL" id="JAQQWK010000013">
    <property type="protein sequence ID" value="KAK8017553.1"/>
    <property type="molecule type" value="Genomic_DNA"/>
</dbReference>
<gene>
    <name evidence="4" type="ORF">PG993_013879</name>
</gene>
<name>A0ABR1RTI5_9PEZI</name>
<evidence type="ECO:0000256" key="2">
    <source>
        <dbReference type="RuleBase" id="RU003876"/>
    </source>
</evidence>
<comment type="caution">
    <text evidence="4">The sequence shown here is derived from an EMBL/GenBank/DDBJ whole genome shotgun (WGS) entry which is preliminary data.</text>
</comment>
<evidence type="ECO:0008006" key="6">
    <source>
        <dbReference type="Google" id="ProtNLM"/>
    </source>
</evidence>
<organism evidence="4 5">
    <name type="scientific">Apiospora rasikravindrae</name>
    <dbReference type="NCBI Taxonomy" id="990691"/>
    <lineage>
        <taxon>Eukaryota</taxon>
        <taxon>Fungi</taxon>
        <taxon>Dikarya</taxon>
        <taxon>Ascomycota</taxon>
        <taxon>Pezizomycotina</taxon>
        <taxon>Sordariomycetes</taxon>
        <taxon>Xylariomycetidae</taxon>
        <taxon>Amphisphaeriales</taxon>
        <taxon>Apiosporaceae</taxon>
        <taxon>Apiospora</taxon>
    </lineage>
</organism>
<dbReference type="Gene3D" id="3.30.1120.90">
    <property type="entry name" value="Nucleosome assembly protein"/>
    <property type="match status" value="1"/>
</dbReference>
<feature type="region of interest" description="Disordered" evidence="3">
    <location>
        <begin position="290"/>
        <end position="334"/>
    </location>
</feature>
<dbReference type="Proteomes" id="UP001444661">
    <property type="component" value="Unassembled WGS sequence"/>
</dbReference>
<sequence>MASPITEETLKVSYEQLTDLEKEFEENEVEIIRHQVALNKPLYEKREKILSKLNGFWALVLEQAPPEVDQYIQPSDSAVLLSSLKNLTVSHFEIENGGKGDPRSISIKLEFNENDYFEDAVLEKKFWHRRAKSGWTGLVSEPVPIKWKKPGKDLTQGLLDLVVKVWEEDKKRGPGKGPITKAKDYTPAQKELKKKIETVGMGGVSFFGWFGFRGFPISEEESQAATEKDKENRRLRAEGKPVPDDEEEEEEEDEDEDDDPYGLEIFPDGDELAIAISEDLWPSAIKYFTSAQEQGDMSDIDFEDGMDEDEEDEEDEEEEEAPGGKEPPAKKRKA</sequence>
<protein>
    <recommendedName>
        <fullName evidence="6">Nucleosome assembly protein</fullName>
    </recommendedName>
</protein>
<dbReference type="InterPro" id="IPR037231">
    <property type="entry name" value="NAP-like_sf"/>
</dbReference>
<keyword evidence="5" id="KW-1185">Reference proteome</keyword>
<evidence type="ECO:0000256" key="1">
    <source>
        <dbReference type="ARBA" id="ARBA00009947"/>
    </source>
</evidence>
<reference evidence="4 5" key="1">
    <citation type="submission" date="2023-01" db="EMBL/GenBank/DDBJ databases">
        <title>Analysis of 21 Apiospora genomes using comparative genomics revels a genus with tremendous synthesis potential of carbohydrate active enzymes and secondary metabolites.</title>
        <authorList>
            <person name="Sorensen T."/>
        </authorList>
    </citation>
    <scope>NUCLEOTIDE SEQUENCE [LARGE SCALE GENOMIC DNA]</scope>
    <source>
        <strain evidence="4 5">CBS 33761</strain>
    </source>
</reference>
<feature type="compositionally biased region" description="Acidic residues" evidence="3">
    <location>
        <begin position="244"/>
        <end position="270"/>
    </location>
</feature>
<feature type="compositionally biased region" description="Basic and acidic residues" evidence="3">
    <location>
        <begin position="226"/>
        <end position="243"/>
    </location>
</feature>